<reference evidence="5" key="1">
    <citation type="submission" date="2023-01" db="EMBL/GenBank/DDBJ databases">
        <title>The growth and conidiation of Purpureocillium lavendulum are regulated by nitrogen source and histone H3K14 acetylation.</title>
        <authorList>
            <person name="Tang P."/>
            <person name="Han J."/>
            <person name="Zhang C."/>
            <person name="Tang P."/>
            <person name="Qi F."/>
            <person name="Zhang K."/>
            <person name="Liang L."/>
        </authorList>
    </citation>
    <scope>NUCLEOTIDE SEQUENCE</scope>
    <source>
        <strain evidence="5">YMF1.00683</strain>
    </source>
</reference>
<accession>A0AB34FU23</accession>
<gene>
    <name evidence="5" type="primary">PRO1</name>
    <name evidence="5" type="ORF">O9K51_03987</name>
</gene>
<dbReference type="InterPro" id="IPR001138">
    <property type="entry name" value="Zn2Cys6_DnaBD"/>
</dbReference>
<dbReference type="PROSITE" id="PS50048">
    <property type="entry name" value="ZN2_CY6_FUNGAL_2"/>
    <property type="match status" value="1"/>
</dbReference>
<name>A0AB34FU23_9HYPO</name>
<evidence type="ECO:0000256" key="1">
    <source>
        <dbReference type="ARBA" id="ARBA00004123"/>
    </source>
</evidence>
<dbReference type="Proteomes" id="UP001163105">
    <property type="component" value="Unassembled WGS sequence"/>
</dbReference>
<evidence type="ECO:0000256" key="2">
    <source>
        <dbReference type="ARBA" id="ARBA00023242"/>
    </source>
</evidence>
<keyword evidence="6" id="KW-1185">Reference proteome</keyword>
<dbReference type="GO" id="GO:0005634">
    <property type="term" value="C:nucleus"/>
    <property type="evidence" value="ECO:0007669"/>
    <property type="project" value="UniProtKB-SubCell"/>
</dbReference>
<evidence type="ECO:0000313" key="5">
    <source>
        <dbReference type="EMBL" id="KAJ6442812.1"/>
    </source>
</evidence>
<evidence type="ECO:0000256" key="3">
    <source>
        <dbReference type="SAM" id="MobiDB-lite"/>
    </source>
</evidence>
<dbReference type="SMART" id="SM00066">
    <property type="entry name" value="GAL4"/>
    <property type="match status" value="1"/>
</dbReference>
<dbReference type="SUPFAM" id="SSF57701">
    <property type="entry name" value="Zn2/Cys6 DNA-binding domain"/>
    <property type="match status" value="1"/>
</dbReference>
<dbReference type="InterPro" id="IPR021858">
    <property type="entry name" value="Fun_TF"/>
</dbReference>
<dbReference type="CDD" id="cd00067">
    <property type="entry name" value="GAL4"/>
    <property type="match status" value="1"/>
</dbReference>
<proteinExistence type="predicted"/>
<dbReference type="Pfam" id="PF11951">
    <property type="entry name" value="Fungal_trans_2"/>
    <property type="match status" value="1"/>
</dbReference>
<feature type="region of interest" description="Disordered" evidence="3">
    <location>
        <begin position="96"/>
        <end position="149"/>
    </location>
</feature>
<feature type="compositionally biased region" description="Polar residues" evidence="3">
    <location>
        <begin position="134"/>
        <end position="144"/>
    </location>
</feature>
<dbReference type="PROSITE" id="PS00463">
    <property type="entry name" value="ZN2_CY6_FUNGAL_1"/>
    <property type="match status" value="1"/>
</dbReference>
<dbReference type="Pfam" id="PF00172">
    <property type="entry name" value="Zn_clus"/>
    <property type="match status" value="1"/>
</dbReference>
<feature type="domain" description="Zn(2)-C6 fungal-type" evidence="4">
    <location>
        <begin position="18"/>
        <end position="48"/>
    </location>
</feature>
<dbReference type="InterPro" id="IPR036864">
    <property type="entry name" value="Zn2-C6_fun-type_DNA-bd_sf"/>
</dbReference>
<dbReference type="GO" id="GO:0008270">
    <property type="term" value="F:zinc ion binding"/>
    <property type="evidence" value="ECO:0007669"/>
    <property type="project" value="InterPro"/>
</dbReference>
<sequence length="609" mass="67854">MSLFRQLMSNSKTRSSGGCWTCRVRRKKCAENKPECDTCRALEITCYFQDEKPEWMDGGPKQKEMGEAIKAQVKKQASHRRDRKYLEMLEAGTKSVSLSDDTLTPSTARKDRQDGMSGTSDTDPSPRSHDMGSTPASSNTNGTSPPEAPWHSQLFVREEDPASVPNVDIHFLMIYLDYVFPYLFPHYRPPVLAGGRGWILDVLQSNKSVYHTAISLASSFFAVVLANGEEEHEECTARMVHQLETQLELGLSELRKEMRLLANTKTGLNKEKALVVMQSIIQMLFFEVATSNKDNWKVHLDAAVFLFHQILPNPEQWSETLNSLYSPNWPPPAMGQRRPWSTNQAAFRFFTGTLVYIDVLASVTLGDAPRLHQYQANVIPGCPSEDCTPNPTPIGPLQSEEFVGLPNWLIQVLGDVAALESWKKLQKQSGSLSVSELVSRGQVLADAIKGGLQILEAGYEAQPSRQEISFQLLVSDPVGGDTVPRPSFQVIWLLATLSYLNVVVNGWQPSSPDVRWPVSKATELLSNVPRGSCLRALAWPMCVCGCLSPEEDEPAYRAMGERLGPLKIFGTVKEALEIMEKVWSMRGQLDESWDVSKCLNILGHGVLLI</sequence>
<protein>
    <submittedName>
        <fullName evidence="5">C6 transcription factor</fullName>
    </submittedName>
</protein>
<feature type="compositionally biased region" description="Polar residues" evidence="3">
    <location>
        <begin position="96"/>
        <end position="107"/>
    </location>
</feature>
<dbReference type="AlphaFoldDB" id="A0AB34FU23"/>
<evidence type="ECO:0000259" key="4">
    <source>
        <dbReference type="PROSITE" id="PS50048"/>
    </source>
</evidence>
<dbReference type="PANTHER" id="PTHR37534:SF20">
    <property type="entry name" value="PRO1A C6 ZINK-FINGER PROTEIN"/>
    <property type="match status" value="1"/>
</dbReference>
<dbReference type="GO" id="GO:0000981">
    <property type="term" value="F:DNA-binding transcription factor activity, RNA polymerase II-specific"/>
    <property type="evidence" value="ECO:0007669"/>
    <property type="project" value="InterPro"/>
</dbReference>
<organism evidence="5 6">
    <name type="scientific">Purpureocillium lavendulum</name>
    <dbReference type="NCBI Taxonomy" id="1247861"/>
    <lineage>
        <taxon>Eukaryota</taxon>
        <taxon>Fungi</taxon>
        <taxon>Dikarya</taxon>
        <taxon>Ascomycota</taxon>
        <taxon>Pezizomycotina</taxon>
        <taxon>Sordariomycetes</taxon>
        <taxon>Hypocreomycetidae</taxon>
        <taxon>Hypocreales</taxon>
        <taxon>Ophiocordycipitaceae</taxon>
        <taxon>Purpureocillium</taxon>
    </lineage>
</organism>
<dbReference type="EMBL" id="JAQHRD010000003">
    <property type="protein sequence ID" value="KAJ6442812.1"/>
    <property type="molecule type" value="Genomic_DNA"/>
</dbReference>
<dbReference type="Gene3D" id="4.10.240.10">
    <property type="entry name" value="Zn(2)-C6 fungal-type DNA-binding domain"/>
    <property type="match status" value="1"/>
</dbReference>
<keyword evidence="2" id="KW-0539">Nucleus</keyword>
<dbReference type="PANTHER" id="PTHR37534">
    <property type="entry name" value="TRANSCRIPTIONAL ACTIVATOR PROTEIN UGA3"/>
    <property type="match status" value="1"/>
</dbReference>
<comment type="caution">
    <text evidence="5">The sequence shown here is derived from an EMBL/GenBank/DDBJ whole genome shotgun (WGS) entry which is preliminary data.</text>
</comment>
<evidence type="ECO:0000313" key="6">
    <source>
        <dbReference type="Proteomes" id="UP001163105"/>
    </source>
</evidence>
<comment type="subcellular location">
    <subcellularLocation>
        <location evidence="1">Nucleus</location>
    </subcellularLocation>
</comment>